<organism evidence="11">
    <name type="scientific">Actinomyces timonensis</name>
    <dbReference type="NCBI Taxonomy" id="1288391"/>
    <lineage>
        <taxon>Bacteria</taxon>
        <taxon>Bacillati</taxon>
        <taxon>Actinomycetota</taxon>
        <taxon>Actinomycetes</taxon>
        <taxon>Actinomycetales</taxon>
        <taxon>Actinomycetaceae</taxon>
        <taxon>Actinomyces</taxon>
    </lineage>
</organism>
<feature type="binding site" evidence="10">
    <location>
        <position position="104"/>
    </location>
    <ligand>
        <name>Na(+)</name>
        <dbReference type="ChEBI" id="CHEBI:29101"/>
        <note>structural</note>
    </ligand>
</feature>
<evidence type="ECO:0000256" key="2">
    <source>
        <dbReference type="ARBA" id="ARBA00022475"/>
    </source>
</evidence>
<dbReference type="PANTHER" id="PTHR28259">
    <property type="entry name" value="FLUORIDE EXPORT PROTEIN 1-RELATED"/>
    <property type="match status" value="1"/>
</dbReference>
<keyword evidence="10" id="KW-0479">Metal-binding</keyword>
<dbReference type="GO" id="GO:0046872">
    <property type="term" value="F:metal ion binding"/>
    <property type="evidence" value="ECO:0007669"/>
    <property type="project" value="UniProtKB-KW"/>
</dbReference>
<dbReference type="RefSeq" id="WP_366180644.1">
    <property type="nucleotide sequence ID" value="NZ_CP159989.1"/>
</dbReference>
<keyword evidence="10" id="KW-0915">Sodium</keyword>
<feature type="binding site" evidence="10">
    <location>
        <position position="107"/>
    </location>
    <ligand>
        <name>Na(+)</name>
        <dbReference type="ChEBI" id="CHEBI:29101"/>
        <note>structural</note>
    </ligand>
</feature>
<name>A0AAU8N1Z4_9ACTO</name>
<dbReference type="HAMAP" id="MF_00454">
    <property type="entry name" value="FluC"/>
    <property type="match status" value="1"/>
</dbReference>
<protein>
    <recommendedName>
        <fullName evidence="10">Fluoride-specific ion channel FluC</fullName>
    </recommendedName>
</protein>
<dbReference type="EMBL" id="CP159989">
    <property type="protein sequence ID" value="XCP82400.1"/>
    <property type="molecule type" value="Genomic_DNA"/>
</dbReference>
<keyword evidence="5 10" id="KW-0472">Membrane</keyword>
<proteinExistence type="inferred from homology"/>
<evidence type="ECO:0000256" key="8">
    <source>
        <dbReference type="ARBA" id="ARBA00035585"/>
    </source>
</evidence>
<comment type="function">
    <text evidence="9 10">Fluoride-specific ion channel. Important for reducing fluoride concentration in the cell, thus reducing its toxicity.</text>
</comment>
<keyword evidence="2 10" id="KW-1003">Cell membrane</keyword>
<evidence type="ECO:0000256" key="4">
    <source>
        <dbReference type="ARBA" id="ARBA00022989"/>
    </source>
</evidence>
<keyword evidence="6 10" id="KW-0407">Ion channel</keyword>
<evidence type="ECO:0000256" key="7">
    <source>
        <dbReference type="ARBA" id="ARBA00035120"/>
    </source>
</evidence>
<evidence type="ECO:0000256" key="3">
    <source>
        <dbReference type="ARBA" id="ARBA00022692"/>
    </source>
</evidence>
<keyword evidence="10" id="KW-0813">Transport</keyword>
<dbReference type="GO" id="GO:0140114">
    <property type="term" value="P:cellular detoxification of fluoride"/>
    <property type="evidence" value="ECO:0007669"/>
    <property type="project" value="UniProtKB-UniRule"/>
</dbReference>
<dbReference type="Pfam" id="PF02537">
    <property type="entry name" value="CRCB"/>
    <property type="match status" value="1"/>
</dbReference>
<dbReference type="InterPro" id="IPR003691">
    <property type="entry name" value="FluC"/>
</dbReference>
<evidence type="ECO:0000256" key="10">
    <source>
        <dbReference type="HAMAP-Rule" id="MF_00454"/>
    </source>
</evidence>
<comment type="subcellular location">
    <subcellularLocation>
        <location evidence="1 10">Cell membrane</location>
        <topology evidence="1 10">Multi-pass membrane protein</topology>
    </subcellularLocation>
</comment>
<dbReference type="PANTHER" id="PTHR28259:SF1">
    <property type="entry name" value="FLUORIDE EXPORT PROTEIN 1-RELATED"/>
    <property type="match status" value="1"/>
</dbReference>
<dbReference type="GO" id="GO:0062054">
    <property type="term" value="F:fluoride channel activity"/>
    <property type="evidence" value="ECO:0007669"/>
    <property type="project" value="UniProtKB-UniRule"/>
</dbReference>
<dbReference type="GO" id="GO:0005886">
    <property type="term" value="C:plasma membrane"/>
    <property type="evidence" value="ECO:0007669"/>
    <property type="project" value="UniProtKB-SubCell"/>
</dbReference>
<sequence>MSAAWAWPLMALAGGAGAVARYVVDGRVTTAANRAAARKAAASSRHGQAGPAGGAVGEPPVPMGTIVVNITACLIMGVLTGWAQAEAAAGAASLTRVLGTGLMGGYSTFSTASAEGARLAALGRWRAAAAHALGMMAACLASGALGMALGARLAG</sequence>
<keyword evidence="10" id="KW-0406">Ion transport</keyword>
<dbReference type="AlphaFoldDB" id="A0AAU8N1Z4"/>
<accession>A0AAU8N1Z4</accession>
<gene>
    <name evidence="10" type="primary">fluC</name>
    <name evidence="10" type="synonym">crcB</name>
    <name evidence="11" type="ORF">ABXS69_00235</name>
</gene>
<comment type="catalytic activity">
    <reaction evidence="8">
        <text>fluoride(in) = fluoride(out)</text>
        <dbReference type="Rhea" id="RHEA:76159"/>
        <dbReference type="ChEBI" id="CHEBI:17051"/>
    </reaction>
    <physiologicalReaction direction="left-to-right" evidence="8">
        <dbReference type="Rhea" id="RHEA:76160"/>
    </physiologicalReaction>
</comment>
<evidence type="ECO:0000256" key="6">
    <source>
        <dbReference type="ARBA" id="ARBA00023303"/>
    </source>
</evidence>
<comment type="activity regulation">
    <text evidence="10">Na(+) is not transported, but it plays an essential structural role and its presence is essential for fluoride channel function.</text>
</comment>
<reference evidence="11" key="1">
    <citation type="submission" date="2024-05" db="EMBL/GenBank/DDBJ databases">
        <title>Draft genome assemblies of 36 bacteria isolated from hibernating arctic ground squirrels.</title>
        <authorList>
            <person name="McKee H."/>
            <person name="Mullen L."/>
            <person name="Drown D.M."/>
            <person name="Duddleston K.N."/>
        </authorList>
    </citation>
    <scope>NUCLEOTIDE SEQUENCE</scope>
    <source>
        <strain evidence="11">AR004</strain>
    </source>
</reference>
<evidence type="ECO:0000256" key="1">
    <source>
        <dbReference type="ARBA" id="ARBA00004651"/>
    </source>
</evidence>
<keyword evidence="3 10" id="KW-0812">Transmembrane</keyword>
<evidence type="ECO:0000256" key="9">
    <source>
        <dbReference type="ARBA" id="ARBA00049940"/>
    </source>
</evidence>
<evidence type="ECO:0000313" key="11">
    <source>
        <dbReference type="EMBL" id="XCP82400.1"/>
    </source>
</evidence>
<keyword evidence="4 10" id="KW-1133">Transmembrane helix</keyword>
<comment type="similarity">
    <text evidence="7 10">Belongs to the fluoride channel Fluc/FEX (TC 1.A.43) family.</text>
</comment>
<evidence type="ECO:0000256" key="5">
    <source>
        <dbReference type="ARBA" id="ARBA00023136"/>
    </source>
</evidence>